<keyword evidence="3" id="KW-1185">Reference proteome</keyword>
<dbReference type="RefSeq" id="WP_259542712.1">
    <property type="nucleotide sequence ID" value="NZ_JANLCJ010000095.1"/>
</dbReference>
<evidence type="ECO:0000313" key="2">
    <source>
        <dbReference type="EMBL" id="MCS5736647.1"/>
    </source>
</evidence>
<keyword evidence="2" id="KW-0378">Hydrolase</keyword>
<comment type="caution">
    <text evidence="2">The sequence shown here is derived from an EMBL/GenBank/DDBJ whole genome shotgun (WGS) entry which is preliminary data.</text>
</comment>
<sequence>MRTEEEQMLFRKQVLHNFENRCAITGTHFREDTVDAAHIRFYRNGGSMSVVNGIPLLSKLHTLHDEFLLSIHPEYQTIHFAIDGMKYEGQRIREHNFYLDKGSLIWHWKEFISVRAELSLLNKRSDIIEQCMLEVV</sequence>
<dbReference type="GO" id="GO:0004519">
    <property type="term" value="F:endonuclease activity"/>
    <property type="evidence" value="ECO:0007669"/>
    <property type="project" value="UniProtKB-KW"/>
</dbReference>
<keyword evidence="2" id="KW-0255">Endonuclease</keyword>
<feature type="domain" description="HNH nuclease" evidence="1">
    <location>
        <begin position="22"/>
        <end position="72"/>
    </location>
</feature>
<keyword evidence="2" id="KW-0540">Nuclease</keyword>
<evidence type="ECO:0000259" key="1">
    <source>
        <dbReference type="Pfam" id="PF13391"/>
    </source>
</evidence>
<protein>
    <submittedName>
        <fullName evidence="2">HNH endonuclease</fullName>
    </submittedName>
</protein>
<dbReference type="EMBL" id="JANLCJ010000095">
    <property type="protein sequence ID" value="MCS5736647.1"/>
    <property type="molecule type" value="Genomic_DNA"/>
</dbReference>
<proteinExistence type="predicted"/>
<dbReference type="InterPro" id="IPR003615">
    <property type="entry name" value="HNH_nuc"/>
</dbReference>
<gene>
    <name evidence="2" type="ORF">N1032_23235</name>
</gene>
<dbReference type="Proteomes" id="UP001165586">
    <property type="component" value="Unassembled WGS sequence"/>
</dbReference>
<accession>A0ABT2H9V2</accession>
<evidence type="ECO:0000313" key="3">
    <source>
        <dbReference type="Proteomes" id="UP001165586"/>
    </source>
</evidence>
<organism evidence="2 3">
    <name type="scientific">Herbiconiux daphne</name>
    <dbReference type="NCBI Taxonomy" id="2970914"/>
    <lineage>
        <taxon>Bacteria</taxon>
        <taxon>Bacillati</taxon>
        <taxon>Actinomycetota</taxon>
        <taxon>Actinomycetes</taxon>
        <taxon>Micrococcales</taxon>
        <taxon>Microbacteriaceae</taxon>
        <taxon>Herbiconiux</taxon>
    </lineage>
</organism>
<dbReference type="Pfam" id="PF13391">
    <property type="entry name" value="HNH_2"/>
    <property type="match status" value="1"/>
</dbReference>
<reference evidence="2" key="1">
    <citation type="submission" date="2022-08" db="EMBL/GenBank/DDBJ databases">
        <authorList>
            <person name="Deng Y."/>
            <person name="Han X.-F."/>
            <person name="Zhang Y.-Q."/>
        </authorList>
    </citation>
    <scope>NUCLEOTIDE SEQUENCE</scope>
    <source>
        <strain evidence="2">CPCC 203386</strain>
    </source>
</reference>
<name>A0ABT2H9V2_9MICO</name>